<evidence type="ECO:0000313" key="2">
    <source>
        <dbReference type="EMBL" id="WTW32165.1"/>
    </source>
</evidence>
<dbReference type="Proteomes" id="UP001621512">
    <property type="component" value="Chromosome"/>
</dbReference>
<organism evidence="1 3">
    <name type="scientific">Streptomyces purpurascens</name>
    <dbReference type="NCBI Taxonomy" id="1924"/>
    <lineage>
        <taxon>Bacteria</taxon>
        <taxon>Bacillati</taxon>
        <taxon>Actinomycetota</taxon>
        <taxon>Actinomycetes</taxon>
        <taxon>Kitasatosporales</taxon>
        <taxon>Streptomycetaceae</taxon>
        <taxon>Streptomyces</taxon>
    </lineage>
</organism>
<keyword evidence="3" id="KW-1185">Reference proteome</keyword>
<evidence type="ECO:0000313" key="3">
    <source>
        <dbReference type="Proteomes" id="UP001621512"/>
    </source>
</evidence>
<gene>
    <name evidence="1" type="ORF">OHU35_00005</name>
    <name evidence="2" type="ORF">OHU35_41505</name>
</gene>
<dbReference type="EMBL" id="CP108341">
    <property type="protein sequence ID" value="WTW24531.1"/>
    <property type="molecule type" value="Genomic_DNA"/>
</dbReference>
<accession>A0ABZ1MCP2</accession>
<dbReference type="EMBL" id="CP108341">
    <property type="protein sequence ID" value="WTW32165.1"/>
    <property type="molecule type" value="Genomic_DNA"/>
</dbReference>
<name>A0ABZ1MCP2_STREF</name>
<dbReference type="RefSeq" id="WP_405504011.1">
    <property type="nucleotide sequence ID" value="NZ_CP108341.1"/>
</dbReference>
<reference evidence="1 3" key="1">
    <citation type="submission" date="2022-10" db="EMBL/GenBank/DDBJ databases">
        <title>The complete genomes of actinobacterial strains from the NBC collection.</title>
        <authorList>
            <person name="Joergensen T.S."/>
            <person name="Alvarez Arevalo M."/>
            <person name="Sterndorff E.B."/>
            <person name="Faurdal D."/>
            <person name="Vuksanovic O."/>
            <person name="Mourched A.-S."/>
            <person name="Charusanti P."/>
            <person name="Shaw S."/>
            <person name="Blin K."/>
            <person name="Weber T."/>
        </authorList>
    </citation>
    <scope>NUCLEOTIDE SEQUENCE [LARGE SCALE GENOMIC DNA]</scope>
    <source>
        <strain evidence="1 3">NBC_00017</strain>
    </source>
</reference>
<evidence type="ECO:0000313" key="1">
    <source>
        <dbReference type="EMBL" id="WTW24531.1"/>
    </source>
</evidence>
<proteinExistence type="predicted"/>
<sequence>MSEGLVRTADRRFQQRGRAAAAARLQAGKPAPDGAWELERLRAFARQAMHRTHRHTMERRRVLELLGEDGQLCNARTIEYSTGDVIWCTREAGHYDPGVRPEGEDPGGWHLCNGRRWMDDRPYNHPHKSA</sequence>
<protein>
    <submittedName>
        <fullName evidence="1">Uncharacterized protein</fullName>
    </submittedName>
</protein>